<reference evidence="1" key="1">
    <citation type="submission" date="2022-09" db="EMBL/GenBank/DDBJ databases">
        <title>Isolation and characterization of 3-chlorobenzoate degrading bacteria from soils in Shizuoka.</title>
        <authorList>
            <person name="Ifat A."/>
            <person name="Ogawa N."/>
            <person name="Kimbara K."/>
            <person name="Moriuchi R."/>
            <person name="Dohra H."/>
            <person name="Shintani M."/>
        </authorList>
    </citation>
    <scope>NUCLEOTIDE SEQUENCE</scope>
    <source>
        <strain evidence="1">19CS4-2</strain>
    </source>
</reference>
<dbReference type="CDD" id="cd14744">
    <property type="entry name" value="PAAR_CT_2"/>
    <property type="match status" value="1"/>
</dbReference>
<accession>A0AA37MTG9</accession>
<dbReference type="Pfam" id="PF05488">
    <property type="entry name" value="PAAR_motif"/>
    <property type="match status" value="1"/>
</dbReference>
<dbReference type="Proteomes" id="UP001055111">
    <property type="component" value="Unassembled WGS sequence"/>
</dbReference>
<evidence type="ECO:0000313" key="1">
    <source>
        <dbReference type="EMBL" id="GJH27479.1"/>
    </source>
</evidence>
<dbReference type="EMBL" id="BPUS01000010">
    <property type="protein sequence ID" value="GJH27479.1"/>
    <property type="molecule type" value="Genomic_DNA"/>
</dbReference>
<name>A0AA37MTG9_9BURK</name>
<sequence>MRRYFIVVGDSTTRGGIVLEGEERATNHDKPLSHHGARVYCHTCKSEGHIVGDGPSRPMLLHGKQVALENDLCICKCSPPPRLLRSQTNASMSFEGHELARMGYGPDGRRLPAEPSHTRYIAFSLKGIGTLEGLSCIAYFDDGSAETGTFDFRNRVRIENPSGKVCHKVALTSNARASTNTFCSAILTTLSA</sequence>
<dbReference type="RefSeq" id="WP_238214170.1">
    <property type="nucleotide sequence ID" value="NZ_BPUS01000010.1"/>
</dbReference>
<organism evidence="1 2">
    <name type="scientific">Caballeronia novacaledonica</name>
    <dbReference type="NCBI Taxonomy" id="1544861"/>
    <lineage>
        <taxon>Bacteria</taxon>
        <taxon>Pseudomonadati</taxon>
        <taxon>Pseudomonadota</taxon>
        <taxon>Betaproteobacteria</taxon>
        <taxon>Burkholderiales</taxon>
        <taxon>Burkholderiaceae</taxon>
        <taxon>Caballeronia</taxon>
    </lineage>
</organism>
<evidence type="ECO:0000313" key="2">
    <source>
        <dbReference type="Proteomes" id="UP001055111"/>
    </source>
</evidence>
<comment type="caution">
    <text evidence="1">The sequence shown here is derived from an EMBL/GenBank/DDBJ whole genome shotgun (WGS) entry which is preliminary data.</text>
</comment>
<protein>
    <submittedName>
        <fullName evidence="1">PAAR domain-containing protein</fullName>
    </submittedName>
</protein>
<gene>
    <name evidence="1" type="ORF">CBA19CS42_23205</name>
</gene>
<dbReference type="AlphaFoldDB" id="A0AA37MTG9"/>
<proteinExistence type="predicted"/>
<dbReference type="InterPro" id="IPR008727">
    <property type="entry name" value="PAAR_motif"/>
</dbReference>